<keyword evidence="3" id="KW-1185">Reference proteome</keyword>
<feature type="compositionally biased region" description="Basic and acidic residues" evidence="1">
    <location>
        <begin position="247"/>
        <end position="286"/>
    </location>
</feature>
<comment type="caution">
    <text evidence="2">The sequence shown here is derived from an EMBL/GenBank/DDBJ whole genome shotgun (WGS) entry which is preliminary data.</text>
</comment>
<name>A0A3S1BXS7_ELYCH</name>
<dbReference type="Proteomes" id="UP000271974">
    <property type="component" value="Unassembled WGS sequence"/>
</dbReference>
<reference evidence="2 3" key="1">
    <citation type="submission" date="2019-01" db="EMBL/GenBank/DDBJ databases">
        <title>A draft genome assembly of the solar-powered sea slug Elysia chlorotica.</title>
        <authorList>
            <person name="Cai H."/>
            <person name="Li Q."/>
            <person name="Fang X."/>
            <person name="Li J."/>
            <person name="Curtis N.E."/>
            <person name="Altenburger A."/>
            <person name="Shibata T."/>
            <person name="Feng M."/>
            <person name="Maeda T."/>
            <person name="Schwartz J.A."/>
            <person name="Shigenobu S."/>
            <person name="Lundholm N."/>
            <person name="Nishiyama T."/>
            <person name="Yang H."/>
            <person name="Hasebe M."/>
            <person name="Li S."/>
            <person name="Pierce S.K."/>
            <person name="Wang J."/>
        </authorList>
    </citation>
    <scope>NUCLEOTIDE SEQUENCE [LARGE SCALE GENOMIC DNA]</scope>
    <source>
        <strain evidence="2">EC2010</strain>
        <tissue evidence="2">Whole organism of an adult</tissue>
    </source>
</reference>
<evidence type="ECO:0000256" key="1">
    <source>
        <dbReference type="SAM" id="MobiDB-lite"/>
    </source>
</evidence>
<feature type="region of interest" description="Disordered" evidence="1">
    <location>
        <begin position="230"/>
        <end position="330"/>
    </location>
</feature>
<gene>
    <name evidence="2" type="ORF">EGW08_014625</name>
</gene>
<protein>
    <submittedName>
        <fullName evidence="2">Uncharacterized protein</fullName>
    </submittedName>
</protein>
<evidence type="ECO:0000313" key="3">
    <source>
        <dbReference type="Proteomes" id="UP000271974"/>
    </source>
</evidence>
<dbReference type="EMBL" id="RQTK01000566">
    <property type="protein sequence ID" value="RUS77625.1"/>
    <property type="molecule type" value="Genomic_DNA"/>
</dbReference>
<dbReference type="AlphaFoldDB" id="A0A3S1BXS7"/>
<proteinExistence type="predicted"/>
<sequence length="330" mass="36453">MEALHLSIGRRDGVSPAAALRRRCLSGLSPNTGDFGIVSTLNICVEFYDNGRSGLCKGTTMLGFEPLNSLFLFLLAAFFRICHMCAMAVQKAGIGLTVLPSVLSQSPLPQRQNTDVRLDVVWLWTKRWHLKKRIGLGIYHYGVTLRNKYPNCKHVGADVESKVRTKVLVLILSPLEHSTKSSPEWSFVTLLASPTIPFSALLTAKTLIFAHLFVDFADHLKRQTVANILYTPPNEGPVTTRAGGRSNRREKEQEGGRAEGGRAEEGRAGGRESRGRGTRREIEQKSGRAGGRGSRRKEKEGGRAMGGRGGRKSNWRKTRKKEQSEEEEGG</sequence>
<organism evidence="2 3">
    <name type="scientific">Elysia chlorotica</name>
    <name type="common">Eastern emerald elysia</name>
    <name type="synonym">Sea slug</name>
    <dbReference type="NCBI Taxonomy" id="188477"/>
    <lineage>
        <taxon>Eukaryota</taxon>
        <taxon>Metazoa</taxon>
        <taxon>Spiralia</taxon>
        <taxon>Lophotrochozoa</taxon>
        <taxon>Mollusca</taxon>
        <taxon>Gastropoda</taxon>
        <taxon>Heterobranchia</taxon>
        <taxon>Euthyneura</taxon>
        <taxon>Panpulmonata</taxon>
        <taxon>Sacoglossa</taxon>
        <taxon>Placobranchoidea</taxon>
        <taxon>Plakobranchidae</taxon>
        <taxon>Elysia</taxon>
    </lineage>
</organism>
<accession>A0A3S1BXS7</accession>
<evidence type="ECO:0000313" key="2">
    <source>
        <dbReference type="EMBL" id="RUS77625.1"/>
    </source>
</evidence>
<feature type="compositionally biased region" description="Basic residues" evidence="1">
    <location>
        <begin position="309"/>
        <end position="320"/>
    </location>
</feature>